<evidence type="ECO:0000256" key="6">
    <source>
        <dbReference type="RuleBase" id="RU361192"/>
    </source>
</evidence>
<dbReference type="PANTHER" id="PTHR34983:SF1">
    <property type="entry name" value="ARABINOGALACTAN ENDO-BETA-1,4-GALACTANASE A"/>
    <property type="match status" value="1"/>
</dbReference>
<dbReference type="InterPro" id="IPR017853">
    <property type="entry name" value="GH"/>
</dbReference>
<dbReference type="EC" id="3.2.1.89" evidence="3 6"/>
<dbReference type="GO" id="GO:0015926">
    <property type="term" value="F:glucosidase activity"/>
    <property type="evidence" value="ECO:0007669"/>
    <property type="project" value="InterPro"/>
</dbReference>
<gene>
    <name evidence="7" type="ORF">DXC44_04090</name>
</gene>
<keyword evidence="5 6" id="KW-0326">Glycosidase</keyword>
<dbReference type="Pfam" id="PF07745">
    <property type="entry name" value="Glyco_hydro_53"/>
    <property type="match status" value="2"/>
</dbReference>
<evidence type="ECO:0000256" key="5">
    <source>
        <dbReference type="ARBA" id="ARBA00023295"/>
    </source>
</evidence>
<sequence>MGKLRHCPFCVIECSIWSEQKGMFYLILSVRKHVLAFINLLNYRTMKKITHYLVSMLCYTILLLTGCTSKQQPYCIGADISFVPQNEEGGTAYKNVDGKEMDICQIMAAHHFNTIRLCVFVNPEAQEGYAPEKGYCDLEHTLAMARRIKKAGMTFALDLHYSDTWTDPDKQFKPSAWEGTTGAELEEKLYSYTKDVLVALKQAEVAPEIVQIGNEINHGMVWPEGKLDDNATEENWRSLMELYKAGQRAVREVLPESKLQVHLALGGQNRLCREFLDRMIQMEAEFDIIGLSYYEQWHETYNDLRSNLYDLTERYRKPICVCEYGANKENIKMINDIVRSLPNGLGYGTMAWEPTRVLFDKEGNADKDLFGIYDALYKQYIKSDAQPVYEPPYVNTDTIQKPIIGADISWLPNQEQRGIVFSHNGAQKDALKILKENGFNWIRLRLFVDPTTEKGYSKDGFCGLESTLSMAKRIKAVGMKFLLDFHYSDTWADPGQQATPASWSNIHGSALEGKVYSYSNEVIKRFMAEGVCPDMVQVGNEINNGMMWPQGKITETYEPFVVLLRCATAGVRAANPDIKIMIHIACGGQNEKSVKFFDKIISRDVKFDIIGQSYYPKHHGTLKELESNLNDLAIRYRKPIVVVEYQEFRKEVNEIVSRIPHGLGLGTFIWEATSPMWGGLFDKDGRTTKYMSIYPKLSKALADN</sequence>
<reference evidence="7 8" key="1">
    <citation type="submission" date="2018-08" db="EMBL/GenBank/DDBJ databases">
        <title>A genome reference for cultivated species of the human gut microbiota.</title>
        <authorList>
            <person name="Zou Y."/>
            <person name="Xue W."/>
            <person name="Luo G."/>
        </authorList>
    </citation>
    <scope>NUCLEOTIDE SEQUENCE [LARGE SCALE GENOMIC DNA]</scope>
    <source>
        <strain evidence="7 8">TF05-18</strain>
    </source>
</reference>
<comment type="similarity">
    <text evidence="2 6">Belongs to the glycosyl hydrolase 53 family.</text>
</comment>
<dbReference type="Gene3D" id="3.20.20.80">
    <property type="entry name" value="Glycosidases"/>
    <property type="match status" value="2"/>
</dbReference>
<comment type="caution">
    <text evidence="7">The sequence shown here is derived from an EMBL/GenBank/DDBJ whole genome shotgun (WGS) entry which is preliminary data.</text>
</comment>
<keyword evidence="4 6" id="KW-0378">Hydrolase</keyword>
<evidence type="ECO:0000256" key="1">
    <source>
        <dbReference type="ARBA" id="ARBA00001695"/>
    </source>
</evidence>
<evidence type="ECO:0000313" key="7">
    <source>
        <dbReference type="EMBL" id="RGL88143.1"/>
    </source>
</evidence>
<dbReference type="SUPFAM" id="SSF51445">
    <property type="entry name" value="(Trans)glycosidases"/>
    <property type="match status" value="2"/>
</dbReference>
<proteinExistence type="inferred from homology"/>
<protein>
    <recommendedName>
        <fullName evidence="3 6">Arabinogalactan endo-beta-1,4-galactanase</fullName>
        <ecNumber evidence="3 6">3.2.1.89</ecNumber>
    </recommendedName>
</protein>
<dbReference type="Proteomes" id="UP000261278">
    <property type="component" value="Unassembled WGS sequence"/>
</dbReference>
<dbReference type="GO" id="GO:0031218">
    <property type="term" value="F:arabinogalactan endo-1,4-beta-galactosidase activity"/>
    <property type="evidence" value="ECO:0007669"/>
    <property type="project" value="UniProtKB-EC"/>
</dbReference>
<name>A0A396AVR9_PHOVU</name>
<evidence type="ECO:0000256" key="2">
    <source>
        <dbReference type="ARBA" id="ARBA00010687"/>
    </source>
</evidence>
<evidence type="ECO:0000256" key="3">
    <source>
        <dbReference type="ARBA" id="ARBA00012556"/>
    </source>
</evidence>
<accession>A0A396AVR9</accession>
<evidence type="ECO:0000313" key="8">
    <source>
        <dbReference type="Proteomes" id="UP000261278"/>
    </source>
</evidence>
<dbReference type="PANTHER" id="PTHR34983">
    <property type="entry name" value="ARABINOGALACTAN ENDO-BETA-1,4-GALACTANASE A"/>
    <property type="match status" value="1"/>
</dbReference>
<dbReference type="GO" id="GO:0045490">
    <property type="term" value="P:pectin catabolic process"/>
    <property type="evidence" value="ECO:0007669"/>
    <property type="project" value="TreeGrafter"/>
</dbReference>
<dbReference type="InterPro" id="IPR011683">
    <property type="entry name" value="Glyco_hydro_53"/>
</dbReference>
<comment type="catalytic activity">
    <reaction evidence="1 6">
        <text>The enzyme specifically hydrolyzes (1-&gt;4)-beta-D-galactosidic linkages in type I arabinogalactans.</text>
        <dbReference type="EC" id="3.2.1.89"/>
    </reaction>
</comment>
<dbReference type="AlphaFoldDB" id="A0A396AVR9"/>
<organism evidence="7 8">
    <name type="scientific">Phocaeicola vulgatus</name>
    <name type="common">Bacteroides vulgatus</name>
    <dbReference type="NCBI Taxonomy" id="821"/>
    <lineage>
        <taxon>Bacteria</taxon>
        <taxon>Pseudomonadati</taxon>
        <taxon>Bacteroidota</taxon>
        <taxon>Bacteroidia</taxon>
        <taxon>Bacteroidales</taxon>
        <taxon>Bacteroidaceae</taxon>
        <taxon>Phocaeicola</taxon>
    </lineage>
</organism>
<dbReference type="EMBL" id="QSSN01000003">
    <property type="protein sequence ID" value="RGL88143.1"/>
    <property type="molecule type" value="Genomic_DNA"/>
</dbReference>
<evidence type="ECO:0000256" key="4">
    <source>
        <dbReference type="ARBA" id="ARBA00022801"/>
    </source>
</evidence>